<comment type="caution">
    <text evidence="11">The sequence shown here is derived from an EMBL/GenBank/DDBJ whole genome shotgun (WGS) entry which is preliminary data.</text>
</comment>
<dbReference type="PANTHER" id="PTHR14398:SF0">
    <property type="entry name" value="ZINC FINGER PROTEIN SWM"/>
    <property type="match status" value="1"/>
</dbReference>
<keyword evidence="2 6" id="KW-0863">Zinc-finger</keyword>
<dbReference type="InterPro" id="IPR012677">
    <property type="entry name" value="Nucleotide-bd_a/b_plait_sf"/>
</dbReference>
<evidence type="ECO:0000313" key="12">
    <source>
        <dbReference type="Proteomes" id="UP001610728"/>
    </source>
</evidence>
<feature type="domain" description="RRM" evidence="9">
    <location>
        <begin position="318"/>
        <end position="390"/>
    </location>
</feature>
<proteinExistence type="predicted"/>
<dbReference type="RefSeq" id="XP_070861583.1">
    <property type="nucleotide sequence ID" value="XM_071006466.1"/>
</dbReference>
<keyword evidence="1 6" id="KW-0479">Metal-binding</keyword>
<keyword evidence="3 6" id="KW-0862">Zinc</keyword>
<evidence type="ECO:0000256" key="5">
    <source>
        <dbReference type="PROSITE-ProRule" id="PRU00176"/>
    </source>
</evidence>
<dbReference type="InterPro" id="IPR036855">
    <property type="entry name" value="Znf_CCCH_sf"/>
</dbReference>
<feature type="region of interest" description="Disordered" evidence="8">
    <location>
        <begin position="648"/>
        <end position="707"/>
    </location>
</feature>
<dbReference type="Proteomes" id="UP001610728">
    <property type="component" value="Unassembled WGS sequence"/>
</dbReference>
<dbReference type="Pfam" id="PF00076">
    <property type="entry name" value="RRM_1"/>
    <property type="match status" value="1"/>
</dbReference>
<dbReference type="PANTHER" id="PTHR14398">
    <property type="entry name" value="RNA RECOGNITION RRM/RNP DOMAIN"/>
    <property type="match status" value="1"/>
</dbReference>
<reference evidence="11 12" key="1">
    <citation type="submission" date="2020-05" db="EMBL/GenBank/DDBJ databases">
        <title>Ceratocystis lukuohia genome.</title>
        <authorList>
            <person name="Harrington T.C."/>
            <person name="Kim K."/>
            <person name="Mayers C.G."/>
        </authorList>
    </citation>
    <scope>NUCLEOTIDE SEQUENCE [LARGE SCALE GENOMIC DNA]</scope>
    <source>
        <strain evidence="11 12">C4212</strain>
    </source>
</reference>
<evidence type="ECO:0000259" key="10">
    <source>
        <dbReference type="PROSITE" id="PS50103"/>
    </source>
</evidence>
<name>A0ABR4MQ33_9PEZI</name>
<protein>
    <submittedName>
        <fullName evidence="11">RNA-binding protein</fullName>
    </submittedName>
</protein>
<dbReference type="GeneID" id="98116578"/>
<feature type="compositionally biased region" description="Acidic residues" evidence="8">
    <location>
        <begin position="688"/>
        <end position="707"/>
    </location>
</feature>
<dbReference type="InterPro" id="IPR045137">
    <property type="entry name" value="RBM26/27"/>
</dbReference>
<organism evidence="11 12">
    <name type="scientific">Ceratocystis lukuohia</name>
    <dbReference type="NCBI Taxonomy" id="2019550"/>
    <lineage>
        <taxon>Eukaryota</taxon>
        <taxon>Fungi</taxon>
        <taxon>Dikarya</taxon>
        <taxon>Ascomycota</taxon>
        <taxon>Pezizomycotina</taxon>
        <taxon>Sordariomycetes</taxon>
        <taxon>Hypocreomycetidae</taxon>
        <taxon>Microascales</taxon>
        <taxon>Ceratocystidaceae</taxon>
        <taxon>Ceratocystis</taxon>
    </lineage>
</organism>
<evidence type="ECO:0000256" key="2">
    <source>
        <dbReference type="ARBA" id="ARBA00022771"/>
    </source>
</evidence>
<evidence type="ECO:0000256" key="1">
    <source>
        <dbReference type="ARBA" id="ARBA00022723"/>
    </source>
</evidence>
<sequence>MLLYDEADSPRLKEWIVQRLGDTYGFPFLASDADSDILADYILALLRHEGDLASTRELCESELKDFFQDGTDQASNFVDELFRVLDYKSYLPGALPQPPVPAKKSFEGFPSGVPTQPKNHNKRKAVHDDVSGPSASKVSRVSMDNEFANPRTAMQPWTGGYPTAMPGLPARPPTAPGVNMESIANMNMNIDLNALANMAMFNQNLLAMFTGVGGISSGLDSETGGLAKGSNKSKKKKRRCRDWERTGLCSKGDSCKFSHGDPDLPFPMVDMSALMNLAANFQPLHDANQKAVFNSKSQAGSASGKQNKANRIYDFEPARVFVRDIPAENFSEDSIREFFNQFGSITDLVLQQRNNSALIQFAEESEALAAIESPKPVFENRFVTVVPARKLRKADEPAEPEFDMEEIVKKQEEAQRVFEEKKKLRDELQKQLKDLERQETTIRMDQFELKRKIAEKQASLVRKNGGGSSSDSDMEILRAQLAALEDEAVALGLTPANGTEYDNGGDETGYEFASFSRGGLNGGGFRGRSRGRGLGGRGAFRGRFRGDIHQAYKGATLDNRPKTVAVKGVDFTVSANSEALRQYLMAVGSFTDIQSTSETTHIMFDDRRTAETFWHGLAYNPIPGVSGELELSWVSNTAAGLLVTDAEDNKNSNVGDAGDEDNQGGVGDFPLKPDPGVSTTFAKKYEDDDRADMDYDVADEDDWNSAR</sequence>
<feature type="region of interest" description="Disordered" evidence="8">
    <location>
        <begin position="113"/>
        <end position="139"/>
    </location>
</feature>
<dbReference type="PROSITE" id="PS50102">
    <property type="entry name" value="RRM"/>
    <property type="match status" value="1"/>
</dbReference>
<dbReference type="InterPro" id="IPR035979">
    <property type="entry name" value="RBD_domain_sf"/>
</dbReference>
<feature type="coiled-coil region" evidence="7">
    <location>
        <begin position="407"/>
        <end position="494"/>
    </location>
</feature>
<keyword evidence="7" id="KW-0175">Coiled coil</keyword>
<dbReference type="Gene3D" id="3.30.70.330">
    <property type="match status" value="1"/>
</dbReference>
<accession>A0ABR4MQ33</accession>
<dbReference type="Pfam" id="PF00642">
    <property type="entry name" value="zf-CCCH"/>
    <property type="match status" value="1"/>
</dbReference>
<dbReference type="SUPFAM" id="SSF90229">
    <property type="entry name" value="CCCH zinc finger"/>
    <property type="match status" value="1"/>
</dbReference>
<evidence type="ECO:0000256" key="8">
    <source>
        <dbReference type="SAM" id="MobiDB-lite"/>
    </source>
</evidence>
<evidence type="ECO:0000259" key="9">
    <source>
        <dbReference type="PROSITE" id="PS50102"/>
    </source>
</evidence>
<dbReference type="InterPro" id="IPR000504">
    <property type="entry name" value="RRM_dom"/>
</dbReference>
<dbReference type="EMBL" id="JABSNW010000002">
    <property type="protein sequence ID" value="KAL2890403.1"/>
    <property type="molecule type" value="Genomic_DNA"/>
</dbReference>
<feature type="region of interest" description="Disordered" evidence="8">
    <location>
        <begin position="220"/>
        <end position="241"/>
    </location>
</feature>
<dbReference type="SMART" id="SM00360">
    <property type="entry name" value="RRM"/>
    <property type="match status" value="1"/>
</dbReference>
<dbReference type="PROSITE" id="PS50103">
    <property type="entry name" value="ZF_C3H1"/>
    <property type="match status" value="1"/>
</dbReference>
<keyword evidence="4 5" id="KW-0694">RNA-binding</keyword>
<evidence type="ECO:0000256" key="4">
    <source>
        <dbReference type="ARBA" id="ARBA00022884"/>
    </source>
</evidence>
<evidence type="ECO:0000256" key="7">
    <source>
        <dbReference type="SAM" id="Coils"/>
    </source>
</evidence>
<evidence type="ECO:0000256" key="3">
    <source>
        <dbReference type="ARBA" id="ARBA00022833"/>
    </source>
</evidence>
<dbReference type="CDD" id="cd12257">
    <property type="entry name" value="RRM1_RBM26_like"/>
    <property type="match status" value="1"/>
</dbReference>
<dbReference type="InterPro" id="IPR000571">
    <property type="entry name" value="Znf_CCCH"/>
</dbReference>
<keyword evidence="12" id="KW-1185">Reference proteome</keyword>
<feature type="zinc finger region" description="C3H1-type" evidence="6">
    <location>
        <begin position="234"/>
        <end position="262"/>
    </location>
</feature>
<dbReference type="Gene3D" id="4.10.1000.10">
    <property type="entry name" value="Zinc finger, CCCH-type"/>
    <property type="match status" value="1"/>
</dbReference>
<feature type="compositionally biased region" description="Basic residues" evidence="8">
    <location>
        <begin position="231"/>
        <end position="240"/>
    </location>
</feature>
<gene>
    <name evidence="11" type="ORF">HOO65_020945</name>
</gene>
<evidence type="ECO:0000313" key="11">
    <source>
        <dbReference type="EMBL" id="KAL2890403.1"/>
    </source>
</evidence>
<dbReference type="SUPFAM" id="SSF54928">
    <property type="entry name" value="RNA-binding domain, RBD"/>
    <property type="match status" value="1"/>
</dbReference>
<feature type="domain" description="C3H1-type" evidence="10">
    <location>
        <begin position="234"/>
        <end position="262"/>
    </location>
</feature>
<evidence type="ECO:0000256" key="6">
    <source>
        <dbReference type="PROSITE-ProRule" id="PRU00723"/>
    </source>
</evidence>
<dbReference type="SMART" id="SM00356">
    <property type="entry name" value="ZnF_C3H1"/>
    <property type="match status" value="1"/>
</dbReference>